<organism evidence="1 2">
    <name type="scientific">Pteropus alecto</name>
    <name type="common">Black flying fox</name>
    <dbReference type="NCBI Taxonomy" id="9402"/>
    <lineage>
        <taxon>Eukaryota</taxon>
        <taxon>Metazoa</taxon>
        <taxon>Chordata</taxon>
        <taxon>Craniata</taxon>
        <taxon>Vertebrata</taxon>
        <taxon>Euteleostomi</taxon>
        <taxon>Mammalia</taxon>
        <taxon>Eutheria</taxon>
        <taxon>Laurasiatheria</taxon>
        <taxon>Chiroptera</taxon>
        <taxon>Yinpterochiroptera</taxon>
        <taxon>Pteropodoidea</taxon>
        <taxon>Pteropodidae</taxon>
        <taxon>Pteropodinae</taxon>
        <taxon>Pteropus</taxon>
    </lineage>
</organism>
<dbReference type="STRING" id="9402.L5KAT8"/>
<proteinExistence type="predicted"/>
<keyword evidence="2" id="KW-1185">Reference proteome</keyword>
<evidence type="ECO:0000313" key="2">
    <source>
        <dbReference type="Proteomes" id="UP000010552"/>
    </source>
</evidence>
<name>L5KAT8_PTEAL</name>
<protein>
    <submittedName>
        <fullName evidence="1">Pyroglutamylated RFamide peptide receptor</fullName>
    </submittedName>
</protein>
<gene>
    <name evidence="1" type="ORF">PAL_GLEAN10013924</name>
</gene>
<accession>L5KAT8</accession>
<dbReference type="Proteomes" id="UP000010552">
    <property type="component" value="Unassembled WGS sequence"/>
</dbReference>
<dbReference type="AlphaFoldDB" id="L5KAT8"/>
<dbReference type="EMBL" id="KB030951">
    <property type="protein sequence ID" value="ELK07623.1"/>
    <property type="molecule type" value="Genomic_DNA"/>
</dbReference>
<evidence type="ECO:0000313" key="1">
    <source>
        <dbReference type="EMBL" id="ELK07623.1"/>
    </source>
</evidence>
<sequence>MAGSPNRVVLILKIKYDFSHEKEHVCLEEQASPAQRKSCTAFTPLIPFLRPLLVMLGLRSNIAYALWINERVGDVARCFEPFTEKKCRK</sequence>
<reference evidence="2" key="1">
    <citation type="journal article" date="2013" name="Science">
        <title>Comparative analysis of bat genomes provides insight into the evolution of flight and immunity.</title>
        <authorList>
            <person name="Zhang G."/>
            <person name="Cowled C."/>
            <person name="Shi Z."/>
            <person name="Huang Z."/>
            <person name="Bishop-Lilly K.A."/>
            <person name="Fang X."/>
            <person name="Wynne J.W."/>
            <person name="Xiong Z."/>
            <person name="Baker M.L."/>
            <person name="Zhao W."/>
            <person name="Tachedjian M."/>
            <person name="Zhu Y."/>
            <person name="Zhou P."/>
            <person name="Jiang X."/>
            <person name="Ng J."/>
            <person name="Yang L."/>
            <person name="Wu L."/>
            <person name="Xiao J."/>
            <person name="Feng Y."/>
            <person name="Chen Y."/>
            <person name="Sun X."/>
            <person name="Zhang Y."/>
            <person name="Marsh G.A."/>
            <person name="Crameri G."/>
            <person name="Broder C.C."/>
            <person name="Frey K.G."/>
            <person name="Wang L.F."/>
            <person name="Wang J."/>
        </authorList>
    </citation>
    <scope>NUCLEOTIDE SEQUENCE [LARGE SCALE GENOMIC DNA]</scope>
</reference>
<dbReference type="InParanoid" id="L5KAT8"/>
<keyword evidence="1" id="KW-0675">Receptor</keyword>